<feature type="compositionally biased region" description="Basic and acidic residues" evidence="1">
    <location>
        <begin position="750"/>
        <end position="760"/>
    </location>
</feature>
<evidence type="ECO:0000259" key="2">
    <source>
        <dbReference type="SMART" id="SM00421"/>
    </source>
</evidence>
<comment type="caution">
    <text evidence="3">The sequence shown here is derived from an EMBL/GenBank/DDBJ whole genome shotgun (WGS) entry which is preliminary data.</text>
</comment>
<dbReference type="InterPro" id="IPR016032">
    <property type="entry name" value="Sig_transdc_resp-reg_C-effctor"/>
</dbReference>
<dbReference type="InterPro" id="IPR036388">
    <property type="entry name" value="WH-like_DNA-bd_sf"/>
</dbReference>
<protein>
    <submittedName>
        <fullName evidence="3">Putative ATPase/DNA-binding CsgD family transcriptional regulator</fullName>
    </submittedName>
</protein>
<dbReference type="Gene3D" id="3.40.50.300">
    <property type="entry name" value="P-loop containing nucleotide triphosphate hydrolases"/>
    <property type="match status" value="1"/>
</dbReference>
<organism evidence="3 4">
    <name type="scientific">Nocardia transvalensis</name>
    <dbReference type="NCBI Taxonomy" id="37333"/>
    <lineage>
        <taxon>Bacteria</taxon>
        <taxon>Bacillati</taxon>
        <taxon>Actinomycetota</taxon>
        <taxon>Actinomycetes</taxon>
        <taxon>Mycobacteriales</taxon>
        <taxon>Nocardiaceae</taxon>
        <taxon>Nocardia</taxon>
    </lineage>
</organism>
<reference evidence="3 4" key="1">
    <citation type="submission" date="2020-08" db="EMBL/GenBank/DDBJ databases">
        <title>Sequencing the genomes of 1000 actinobacteria strains.</title>
        <authorList>
            <person name="Klenk H.-P."/>
        </authorList>
    </citation>
    <scope>NUCLEOTIDE SEQUENCE [LARGE SCALE GENOMIC DNA]</scope>
    <source>
        <strain evidence="3 4">DSM 43582</strain>
    </source>
</reference>
<dbReference type="GO" id="GO:0003677">
    <property type="term" value="F:DNA binding"/>
    <property type="evidence" value="ECO:0007669"/>
    <property type="project" value="UniProtKB-KW"/>
</dbReference>
<dbReference type="SUPFAM" id="SSF46894">
    <property type="entry name" value="C-terminal effector domain of the bipartite response regulators"/>
    <property type="match status" value="1"/>
</dbReference>
<dbReference type="PANTHER" id="PTHR47691:SF3">
    <property type="entry name" value="HTH-TYPE TRANSCRIPTIONAL REGULATOR RV0890C-RELATED"/>
    <property type="match status" value="1"/>
</dbReference>
<dbReference type="Pfam" id="PF00196">
    <property type="entry name" value="GerE"/>
    <property type="match status" value="1"/>
</dbReference>
<keyword evidence="3" id="KW-0238">DNA-binding</keyword>
<dbReference type="InterPro" id="IPR049945">
    <property type="entry name" value="AAA_22"/>
</dbReference>
<feature type="region of interest" description="Disordered" evidence="1">
    <location>
        <begin position="747"/>
        <end position="769"/>
    </location>
</feature>
<dbReference type="SMART" id="SM00421">
    <property type="entry name" value="HTH_LUXR"/>
    <property type="match status" value="1"/>
</dbReference>
<dbReference type="AlphaFoldDB" id="A0A7W9UG01"/>
<dbReference type="InterPro" id="IPR027417">
    <property type="entry name" value="P-loop_NTPase"/>
</dbReference>
<evidence type="ECO:0000313" key="3">
    <source>
        <dbReference type="EMBL" id="MBB5911205.1"/>
    </source>
</evidence>
<keyword evidence="4" id="KW-1185">Reference proteome</keyword>
<feature type="region of interest" description="Disordered" evidence="1">
    <location>
        <begin position="830"/>
        <end position="850"/>
    </location>
</feature>
<proteinExistence type="predicted"/>
<evidence type="ECO:0000313" key="4">
    <source>
        <dbReference type="Proteomes" id="UP000540412"/>
    </source>
</evidence>
<dbReference type="Gene3D" id="1.10.10.10">
    <property type="entry name" value="Winged helix-like DNA-binding domain superfamily/Winged helix DNA-binding domain"/>
    <property type="match status" value="1"/>
</dbReference>
<dbReference type="EMBL" id="JACHIT010000001">
    <property type="protein sequence ID" value="MBB5911205.1"/>
    <property type="molecule type" value="Genomic_DNA"/>
</dbReference>
<dbReference type="Pfam" id="PF13401">
    <property type="entry name" value="AAA_22"/>
    <property type="match status" value="1"/>
</dbReference>
<dbReference type="SUPFAM" id="SSF52540">
    <property type="entry name" value="P-loop containing nucleoside triphosphate hydrolases"/>
    <property type="match status" value="1"/>
</dbReference>
<dbReference type="Proteomes" id="UP000540412">
    <property type="component" value="Unassembled WGS sequence"/>
</dbReference>
<sequence length="850" mass="92760">MSEGMGRQPAGPPVVAGGLLGRDVELDRVLALVMRTARLVTLTGPGGIGKTQLAAEAARRYHKATRRPVWWIRLARLAKDADRAAIEEEIARTVVGADSSGRPSWEVLVEALVDAETAPRGSRPLLVLDNCEHVRGAVAAVVGSLLAARPGLIVGATSREALGLAGECEVSVPPLPRRAALELFRGRAELAGRPVADDQLETVSAICEHLHDNPLYIRLAAAQLVRRPLRVVLDELDGADEADQRLRWPRTPRVGAEERHRGIGDAIAWSYDLCGDDERLLFERMSVFAPGSAVRAEDAGATDVNVGVDLAAIEAVCSDDGLARTEIRALLHRLVERSLVSVHTVETSVRYSLLESLQVFARERLRQRPSEVAGDPVGRHLRYYRDRVADVAAHWFGPREAELMRWVRSAWPDVLMAIRASFRTPADTVLGLEICVGLQALPAAYTASLRQARVWTERGLTATAALPEPPERLRIQAAAALVWIALRQGLHDDAEQLLDRCVDACALDPGDRGRWRETARTDIGLPAAVEFVWGCELWLVRQDVAAVAVLTRAREKFRRDGAPGFAARCDLSLMAAAALLDTAERAERLIRECGERAVAAGSQWTAAWGELIEAVLVIGRGDGARASALITRSASYLVAAGDQWGLVWAVVLRVWALARTLADRGDTDRDGRLADATEIARLTGAMRTLRASFGIDIQGPADLAERIARVTDMARDLLGYETFTAAHEEGMRLPLRRDGLQRVALGVSDAHTERRSDRSGEPGATRWTGLSESEQRVAILAAAGWTDKAIAARRATSVRTVHTQMAAILHKLTAPSRRDIVRFLPEERRTEVRAEAARRTRSATNPRRDG</sequence>
<accession>A0A7W9UG01</accession>
<dbReference type="GO" id="GO:0006355">
    <property type="term" value="P:regulation of DNA-templated transcription"/>
    <property type="evidence" value="ECO:0007669"/>
    <property type="project" value="InterPro"/>
</dbReference>
<evidence type="ECO:0000256" key="1">
    <source>
        <dbReference type="SAM" id="MobiDB-lite"/>
    </source>
</evidence>
<dbReference type="GO" id="GO:0016887">
    <property type="term" value="F:ATP hydrolysis activity"/>
    <property type="evidence" value="ECO:0007669"/>
    <property type="project" value="InterPro"/>
</dbReference>
<name>A0A7W9UG01_9NOCA</name>
<dbReference type="PRINTS" id="PR00830">
    <property type="entry name" value="ENDOLAPTASE"/>
</dbReference>
<feature type="domain" description="HTH luxR-type" evidence="2">
    <location>
        <begin position="767"/>
        <end position="824"/>
    </location>
</feature>
<gene>
    <name evidence="3" type="ORF">BJY24_000072</name>
</gene>
<dbReference type="PANTHER" id="PTHR47691">
    <property type="entry name" value="REGULATOR-RELATED"/>
    <property type="match status" value="1"/>
</dbReference>
<dbReference type="RefSeq" id="WP_157185553.1">
    <property type="nucleotide sequence ID" value="NZ_JACHIT010000001.1"/>
</dbReference>
<dbReference type="InterPro" id="IPR000792">
    <property type="entry name" value="Tscrpt_reg_LuxR_C"/>
</dbReference>